<dbReference type="InterPro" id="IPR052268">
    <property type="entry name" value="SAM_domain-containing_protein"/>
</dbReference>
<evidence type="ECO:0000259" key="3">
    <source>
        <dbReference type="PROSITE" id="PS50200"/>
    </source>
</evidence>
<dbReference type="PROSITE" id="PS50200">
    <property type="entry name" value="RA"/>
    <property type="match status" value="1"/>
</dbReference>
<dbReference type="SMART" id="SM00314">
    <property type="entry name" value="RA"/>
    <property type="match status" value="1"/>
</dbReference>
<feature type="domain" description="Ras-associating" evidence="3">
    <location>
        <begin position="235"/>
        <end position="317"/>
    </location>
</feature>
<evidence type="ECO:0000256" key="1">
    <source>
        <dbReference type="SAM" id="MobiDB-lite"/>
    </source>
</evidence>
<feature type="domain" description="SAM" evidence="2">
    <location>
        <begin position="4"/>
        <end position="68"/>
    </location>
</feature>
<gene>
    <name evidence="4" type="ORF">DAPK24_055310</name>
</gene>
<dbReference type="AlphaFoldDB" id="A0AAV5RBV7"/>
<dbReference type="Proteomes" id="UP001378960">
    <property type="component" value="Unassembled WGS sequence"/>
</dbReference>
<organism evidence="4 5">
    <name type="scientific">Pichia kluyveri</name>
    <name type="common">Yeast</name>
    <dbReference type="NCBI Taxonomy" id="36015"/>
    <lineage>
        <taxon>Eukaryota</taxon>
        <taxon>Fungi</taxon>
        <taxon>Dikarya</taxon>
        <taxon>Ascomycota</taxon>
        <taxon>Saccharomycotina</taxon>
        <taxon>Pichiomycetes</taxon>
        <taxon>Pichiales</taxon>
        <taxon>Pichiaceae</taxon>
        <taxon>Pichia</taxon>
    </lineage>
</organism>
<evidence type="ECO:0000259" key="2">
    <source>
        <dbReference type="PROSITE" id="PS50105"/>
    </source>
</evidence>
<feature type="compositionally biased region" description="Polar residues" evidence="1">
    <location>
        <begin position="202"/>
        <end position="214"/>
    </location>
</feature>
<feature type="compositionally biased region" description="Polar residues" evidence="1">
    <location>
        <begin position="162"/>
        <end position="178"/>
    </location>
</feature>
<feature type="region of interest" description="Disordered" evidence="1">
    <location>
        <begin position="316"/>
        <end position="337"/>
    </location>
</feature>
<feature type="region of interest" description="Disordered" evidence="1">
    <location>
        <begin position="147"/>
        <end position="242"/>
    </location>
</feature>
<dbReference type="Pfam" id="PF07647">
    <property type="entry name" value="SAM_2"/>
    <property type="match status" value="1"/>
</dbReference>
<dbReference type="InterPro" id="IPR029071">
    <property type="entry name" value="Ubiquitin-like_domsf"/>
</dbReference>
<dbReference type="SMART" id="SM00454">
    <property type="entry name" value="SAM"/>
    <property type="match status" value="1"/>
</dbReference>
<dbReference type="InterPro" id="IPR001660">
    <property type="entry name" value="SAM"/>
</dbReference>
<dbReference type="PANTHER" id="PTHR20843">
    <property type="entry name" value="STERILE ALPHA MOTIF DOMAIN CONTAINING PROTEIN 10"/>
    <property type="match status" value="1"/>
</dbReference>
<evidence type="ECO:0000313" key="4">
    <source>
        <dbReference type="EMBL" id="GMM48933.1"/>
    </source>
</evidence>
<sequence>MFTWKNDQVLLWLKNNKYPDNVLESFRIHNITGITLPMLNSEELKEMGIENLRLRLEILNNISELIVEKDLSLGIYDSKHPILSELQTTIIATSLIKSISKGIVDETSIKLINKVRNDERDRNKDYHSLVSKINKLREEILPVLKDIQDTKPLPKPVDNKTIEPNNNTPKSKSTTPVQSPLRAEFLRKRSSTSDKIIPPPSSNINHSQSIQTPTENRRSSSRRSTHEQIENNSNDDPGNDTLRQLRAKTEDPCYKILQAAMRSHRLDRSEWRNYVLVICYGGDKERVLRYDEKPVVVFKELNELGLSPSLMLRQVEETDDTGDSHKFDDYETPGGRL</sequence>
<proteinExistence type="predicted"/>
<name>A0AAV5RBV7_PICKL</name>
<dbReference type="InterPro" id="IPR013761">
    <property type="entry name" value="SAM/pointed_sf"/>
</dbReference>
<evidence type="ECO:0000313" key="5">
    <source>
        <dbReference type="Proteomes" id="UP001378960"/>
    </source>
</evidence>
<dbReference type="SUPFAM" id="SSF47769">
    <property type="entry name" value="SAM/Pointed domain"/>
    <property type="match status" value="1"/>
</dbReference>
<dbReference type="SUPFAM" id="SSF54236">
    <property type="entry name" value="Ubiquitin-like"/>
    <property type="match status" value="1"/>
</dbReference>
<dbReference type="CDD" id="cd01786">
    <property type="entry name" value="RA_STE50"/>
    <property type="match status" value="1"/>
</dbReference>
<dbReference type="Gene3D" id="1.10.150.50">
    <property type="entry name" value="Transcription Factor, Ets-1"/>
    <property type="match status" value="1"/>
</dbReference>
<dbReference type="PROSITE" id="PS50105">
    <property type="entry name" value="SAM_DOMAIN"/>
    <property type="match status" value="1"/>
</dbReference>
<reference evidence="4 5" key="1">
    <citation type="journal article" date="2023" name="Elife">
        <title>Identification of key yeast species and microbe-microbe interactions impacting larval growth of Drosophila in the wild.</title>
        <authorList>
            <person name="Mure A."/>
            <person name="Sugiura Y."/>
            <person name="Maeda R."/>
            <person name="Honda K."/>
            <person name="Sakurai N."/>
            <person name="Takahashi Y."/>
            <person name="Watada M."/>
            <person name="Katoh T."/>
            <person name="Gotoh A."/>
            <person name="Gotoh Y."/>
            <person name="Taniguchi I."/>
            <person name="Nakamura K."/>
            <person name="Hayashi T."/>
            <person name="Katayama T."/>
            <person name="Uemura T."/>
            <person name="Hattori Y."/>
        </authorList>
    </citation>
    <scope>NUCLEOTIDE SEQUENCE [LARGE SCALE GENOMIC DNA]</scope>
    <source>
        <strain evidence="4 5">PK-24</strain>
    </source>
</reference>
<dbReference type="InterPro" id="IPR000159">
    <property type="entry name" value="RA_dom"/>
</dbReference>
<dbReference type="Gene3D" id="3.10.20.90">
    <property type="entry name" value="Phosphatidylinositol 3-kinase Catalytic Subunit, Chain A, domain 1"/>
    <property type="match status" value="1"/>
</dbReference>
<protein>
    <submittedName>
        <fullName evidence="4">Ste50 protein</fullName>
    </submittedName>
</protein>
<dbReference type="Pfam" id="PF00788">
    <property type="entry name" value="RA"/>
    <property type="match status" value="1"/>
</dbReference>
<dbReference type="EMBL" id="BTGB01000009">
    <property type="protein sequence ID" value="GMM48933.1"/>
    <property type="molecule type" value="Genomic_DNA"/>
</dbReference>
<dbReference type="GO" id="GO:0007169">
    <property type="term" value="P:cell surface receptor protein tyrosine kinase signaling pathway"/>
    <property type="evidence" value="ECO:0007669"/>
    <property type="project" value="TreeGrafter"/>
</dbReference>
<dbReference type="PANTHER" id="PTHR20843:SF0">
    <property type="entry name" value="PROTEIN AVEUGLE"/>
    <property type="match status" value="1"/>
</dbReference>
<comment type="caution">
    <text evidence="4">The sequence shown here is derived from an EMBL/GenBank/DDBJ whole genome shotgun (WGS) entry which is preliminary data.</text>
</comment>
<accession>A0AAV5RBV7</accession>
<dbReference type="GO" id="GO:0009898">
    <property type="term" value="C:cytoplasmic side of plasma membrane"/>
    <property type="evidence" value="ECO:0007669"/>
    <property type="project" value="TreeGrafter"/>
</dbReference>
<keyword evidence="5" id="KW-1185">Reference proteome</keyword>